<gene>
    <name evidence="2" type="ORF">HPBE_LOCUS16451</name>
</gene>
<evidence type="ECO:0000313" key="2">
    <source>
        <dbReference type="EMBL" id="VDP05977.1"/>
    </source>
</evidence>
<accession>A0A3P7ZWW6</accession>
<keyword evidence="3" id="KW-1185">Reference proteome</keyword>
<accession>A0A183G4K3</accession>
<dbReference type="AlphaFoldDB" id="A0A183G4K3"/>
<evidence type="ECO:0000256" key="1">
    <source>
        <dbReference type="SAM" id="MobiDB-lite"/>
    </source>
</evidence>
<sequence length="346" mass="38556">METGVPSKDTKKLDTFCRWSPAYGVLDEDVLQIRQAHGTHGRTCATGSDRCSANGRTGRAIRGSNTPCEQPPAVPEAASGPLYVDLEDTSEQAVANTTDELKAAMAAEFRREYRRSIMSLDRQPLRKPEGEIPKRTLRIGKEILAEELQRVNAKSLTSLNAAVHVIAKQRNTLIRFTSILTFEVRRRTAVSEGVRGSRPRPTAAYRTVATLHGIARTHELRRLLIRFKDELNIVRLEVNTLEDAKQRYLQRRRGAPPAAREPRAVGVSVPVHEVREPVHLRKLIVGVSQPFTNTTELSEWAANVRRDAGSRSANSPSTCLSEADWKNLFSRIQPWKVAGPDGIQGF</sequence>
<reference evidence="4" key="2">
    <citation type="submission" date="2019-09" db="UniProtKB">
        <authorList>
            <consortium name="WormBaseParasite"/>
        </authorList>
    </citation>
    <scope>IDENTIFICATION</scope>
</reference>
<proteinExistence type="predicted"/>
<dbReference type="OrthoDB" id="5798715at2759"/>
<reference evidence="2 3" key="1">
    <citation type="submission" date="2018-11" db="EMBL/GenBank/DDBJ databases">
        <authorList>
            <consortium name="Pathogen Informatics"/>
        </authorList>
    </citation>
    <scope>NUCLEOTIDE SEQUENCE [LARGE SCALE GENOMIC DNA]</scope>
</reference>
<organism evidence="3 4">
    <name type="scientific">Heligmosomoides polygyrus</name>
    <name type="common">Parasitic roundworm</name>
    <dbReference type="NCBI Taxonomy" id="6339"/>
    <lineage>
        <taxon>Eukaryota</taxon>
        <taxon>Metazoa</taxon>
        <taxon>Ecdysozoa</taxon>
        <taxon>Nematoda</taxon>
        <taxon>Chromadorea</taxon>
        <taxon>Rhabditida</taxon>
        <taxon>Rhabditina</taxon>
        <taxon>Rhabditomorpha</taxon>
        <taxon>Strongyloidea</taxon>
        <taxon>Heligmosomidae</taxon>
        <taxon>Heligmosomoides</taxon>
    </lineage>
</organism>
<evidence type="ECO:0000313" key="4">
    <source>
        <dbReference type="WBParaSite" id="HPBE_0001645501-mRNA-1"/>
    </source>
</evidence>
<dbReference type="Proteomes" id="UP000050761">
    <property type="component" value="Unassembled WGS sequence"/>
</dbReference>
<feature type="region of interest" description="Disordered" evidence="1">
    <location>
        <begin position="45"/>
        <end position="75"/>
    </location>
</feature>
<dbReference type="EMBL" id="UZAH01029423">
    <property type="protein sequence ID" value="VDP05977.1"/>
    <property type="molecule type" value="Genomic_DNA"/>
</dbReference>
<dbReference type="WBParaSite" id="HPBE_0001645501-mRNA-1">
    <property type="protein sequence ID" value="HPBE_0001645501-mRNA-1"/>
    <property type="gene ID" value="HPBE_0001645501"/>
</dbReference>
<evidence type="ECO:0000313" key="3">
    <source>
        <dbReference type="Proteomes" id="UP000050761"/>
    </source>
</evidence>
<name>A0A183G4K3_HELPZ</name>
<protein>
    <submittedName>
        <fullName evidence="2 4">Uncharacterized protein</fullName>
    </submittedName>
</protein>
<feature type="compositionally biased region" description="Polar residues" evidence="1">
    <location>
        <begin position="45"/>
        <end position="55"/>
    </location>
</feature>